<accession>A0A7T6XRI9</accession>
<gene>
    <name evidence="2" type="ORF">Pdw03_0824</name>
</gene>
<reference evidence="2 3" key="1">
    <citation type="submission" date="2020-08" db="EMBL/GenBank/DDBJ databases">
        <title>The completed genome sequence of the pathogenic ascomycete fungus Penicillium digitatum.</title>
        <authorList>
            <person name="Wang M."/>
        </authorList>
    </citation>
    <scope>NUCLEOTIDE SEQUENCE [LARGE SCALE GENOMIC DNA]</scope>
    <source>
        <strain evidence="2 3">PdW03</strain>
    </source>
</reference>
<dbReference type="RefSeq" id="XP_065957450.1">
    <property type="nucleotide sequence ID" value="XM_066099723.1"/>
</dbReference>
<evidence type="ECO:0000256" key="1">
    <source>
        <dbReference type="SAM" id="MobiDB-lite"/>
    </source>
</evidence>
<protein>
    <submittedName>
        <fullName evidence="2">Uncharacterized protein</fullName>
    </submittedName>
</protein>
<dbReference type="Proteomes" id="UP000595662">
    <property type="component" value="Chromosome 4"/>
</dbReference>
<proteinExistence type="predicted"/>
<dbReference type="GeneID" id="90952189"/>
<evidence type="ECO:0000313" key="3">
    <source>
        <dbReference type="Proteomes" id="UP000595662"/>
    </source>
</evidence>
<feature type="region of interest" description="Disordered" evidence="1">
    <location>
        <begin position="1"/>
        <end position="22"/>
    </location>
</feature>
<name>A0A7T6XRI9_PENDI</name>
<dbReference type="AlphaFoldDB" id="A0A7T6XRI9"/>
<dbReference type="EMBL" id="CP060777">
    <property type="protein sequence ID" value="QQK45926.1"/>
    <property type="molecule type" value="Genomic_DNA"/>
</dbReference>
<organism evidence="2 3">
    <name type="scientific">Penicillium digitatum</name>
    <name type="common">Green mold</name>
    <dbReference type="NCBI Taxonomy" id="36651"/>
    <lineage>
        <taxon>Eukaryota</taxon>
        <taxon>Fungi</taxon>
        <taxon>Dikarya</taxon>
        <taxon>Ascomycota</taxon>
        <taxon>Pezizomycotina</taxon>
        <taxon>Eurotiomycetes</taxon>
        <taxon>Eurotiomycetidae</taxon>
        <taxon>Eurotiales</taxon>
        <taxon>Aspergillaceae</taxon>
        <taxon>Penicillium</taxon>
    </lineage>
</organism>
<evidence type="ECO:0000313" key="2">
    <source>
        <dbReference type="EMBL" id="QQK45926.1"/>
    </source>
</evidence>
<sequence length="90" mass="9800">MNGASLEPLNSARGRVVGPRQVSKGDKEFDLQVALWLKSEVLEEVAPCLLEKHNGDPSGAVDFSSLPWPEKEAGMKSLMSPIPSRRSARI</sequence>